<dbReference type="InterPro" id="IPR019560">
    <property type="entry name" value="Mitochondrial_18_kDa_protein"/>
</dbReference>
<dbReference type="GO" id="GO:0000266">
    <property type="term" value="P:mitochondrial fission"/>
    <property type="evidence" value="ECO:0007669"/>
    <property type="project" value="TreeGrafter"/>
</dbReference>
<dbReference type="Proteomes" id="UP000054007">
    <property type="component" value="Unassembled WGS sequence"/>
</dbReference>
<evidence type="ECO:0000313" key="5">
    <source>
        <dbReference type="Proteomes" id="UP000054007"/>
    </source>
</evidence>
<dbReference type="AlphaFoldDB" id="A0A0D7BVY6"/>
<reference evidence="4 5" key="1">
    <citation type="journal article" date="2015" name="Fungal Genet. Biol.">
        <title>Evolution of novel wood decay mechanisms in Agaricales revealed by the genome sequences of Fistulina hepatica and Cylindrobasidium torrendii.</title>
        <authorList>
            <person name="Floudas D."/>
            <person name="Held B.W."/>
            <person name="Riley R."/>
            <person name="Nagy L.G."/>
            <person name="Koehler G."/>
            <person name="Ransdell A.S."/>
            <person name="Younus H."/>
            <person name="Chow J."/>
            <person name="Chiniquy J."/>
            <person name="Lipzen A."/>
            <person name="Tritt A."/>
            <person name="Sun H."/>
            <person name="Haridas S."/>
            <person name="LaButti K."/>
            <person name="Ohm R.A."/>
            <person name="Kues U."/>
            <person name="Blanchette R.A."/>
            <person name="Grigoriev I.V."/>
            <person name="Minto R.E."/>
            <person name="Hibbett D.S."/>
        </authorList>
    </citation>
    <scope>NUCLEOTIDE SEQUENCE [LARGE SCALE GENOMIC DNA]</scope>
    <source>
        <strain evidence="4 5">FP15055 ss-10</strain>
    </source>
</reference>
<dbReference type="Pfam" id="PF10558">
    <property type="entry name" value="MTP18"/>
    <property type="match status" value="1"/>
</dbReference>
<keyword evidence="5" id="KW-1185">Reference proteome</keyword>
<dbReference type="PANTHER" id="PTHR11001">
    <property type="entry name" value="MITOCHONDRIAL FISSION PROCESS PROTEIN 1"/>
    <property type="match status" value="1"/>
</dbReference>
<dbReference type="OrthoDB" id="424969at2759"/>
<evidence type="ECO:0000256" key="3">
    <source>
        <dbReference type="ARBA" id="ARBA00029631"/>
    </source>
</evidence>
<evidence type="ECO:0000313" key="4">
    <source>
        <dbReference type="EMBL" id="KIY73776.1"/>
    </source>
</evidence>
<protein>
    <recommendedName>
        <fullName evidence="2">Mitochondrial fission process protein 1</fullName>
    </recommendedName>
    <alternativeName>
        <fullName evidence="3">Mitochondrial 18 kDa protein</fullName>
    </alternativeName>
</protein>
<evidence type="ECO:0000256" key="2">
    <source>
        <dbReference type="ARBA" id="ARBA00017835"/>
    </source>
</evidence>
<gene>
    <name evidence="4" type="ORF">CYLTODRAFT_428330</name>
</gene>
<name>A0A0D7BVY6_9AGAR</name>
<dbReference type="PANTHER" id="PTHR11001:SF2">
    <property type="entry name" value="MITOCHONDRIAL FISSION PROCESS PROTEIN 1"/>
    <property type="match status" value="1"/>
</dbReference>
<proteinExistence type="inferred from homology"/>
<evidence type="ECO:0000256" key="1">
    <source>
        <dbReference type="ARBA" id="ARBA00009224"/>
    </source>
</evidence>
<organism evidence="4 5">
    <name type="scientific">Cylindrobasidium torrendii FP15055 ss-10</name>
    <dbReference type="NCBI Taxonomy" id="1314674"/>
    <lineage>
        <taxon>Eukaryota</taxon>
        <taxon>Fungi</taxon>
        <taxon>Dikarya</taxon>
        <taxon>Basidiomycota</taxon>
        <taxon>Agaricomycotina</taxon>
        <taxon>Agaricomycetes</taxon>
        <taxon>Agaricomycetidae</taxon>
        <taxon>Agaricales</taxon>
        <taxon>Marasmiineae</taxon>
        <taxon>Physalacriaceae</taxon>
        <taxon>Cylindrobasidium</taxon>
    </lineage>
</organism>
<sequence length="203" mass="22348">MSSPDTALETVEKEIDILADKNVDSVDTDARYLAYFARIRTAIRASTRYVAYTSDVGEAFRPIVPPWAVSAAYGVSWLYIGTDVAYETYKAHKQGPSAVEAAVFAEPVRLSLAAVQRMTFQSIASMGLPALTIHTTVNQAKKLFVNAQNPRTRAWGPTLTGLAVVPALPYLFDHPVETATDHAFDWIRQKLAKKSVDDSKKDL</sequence>
<dbReference type="GO" id="GO:0005739">
    <property type="term" value="C:mitochondrion"/>
    <property type="evidence" value="ECO:0007669"/>
    <property type="project" value="TreeGrafter"/>
</dbReference>
<comment type="similarity">
    <text evidence="1">Belongs to the MTFP1 family.</text>
</comment>
<accession>A0A0D7BVY6</accession>
<dbReference type="EMBL" id="KN880434">
    <property type="protein sequence ID" value="KIY73776.1"/>
    <property type="molecule type" value="Genomic_DNA"/>
</dbReference>